<feature type="transmembrane region" description="Helical" evidence="1">
    <location>
        <begin position="34"/>
        <end position="51"/>
    </location>
</feature>
<keyword evidence="1" id="KW-1133">Transmembrane helix</keyword>
<organism evidence="2">
    <name type="scientific">Myoviridae sp. ctzS633</name>
    <dbReference type="NCBI Taxonomy" id="2825212"/>
    <lineage>
        <taxon>Viruses</taxon>
        <taxon>Duplodnaviria</taxon>
        <taxon>Heunggongvirae</taxon>
        <taxon>Uroviricota</taxon>
        <taxon>Caudoviricetes</taxon>
    </lineage>
</organism>
<keyword evidence="1" id="KW-0472">Membrane</keyword>
<feature type="transmembrane region" description="Helical" evidence="1">
    <location>
        <begin position="63"/>
        <end position="83"/>
    </location>
</feature>
<dbReference type="EMBL" id="BK015505">
    <property type="protein sequence ID" value="DAE10182.1"/>
    <property type="molecule type" value="Genomic_DNA"/>
</dbReference>
<keyword evidence="1" id="KW-0812">Transmembrane</keyword>
<dbReference type="InterPro" id="IPR032111">
    <property type="entry name" value="Clostridium_phage_holin"/>
</dbReference>
<name>A0A8S5PSZ8_9CAUD</name>
<reference evidence="2" key="1">
    <citation type="journal article" date="2021" name="Proc. Natl. Acad. Sci. U.S.A.">
        <title>A Catalog of Tens of Thousands of Viruses from Human Metagenomes Reveals Hidden Associations with Chronic Diseases.</title>
        <authorList>
            <person name="Tisza M.J."/>
            <person name="Buck C.B."/>
        </authorList>
    </citation>
    <scope>NUCLEOTIDE SEQUENCE</scope>
    <source>
        <strain evidence="2">CtzS633</strain>
    </source>
</reference>
<proteinExistence type="predicted"/>
<evidence type="ECO:0000256" key="1">
    <source>
        <dbReference type="SAM" id="Phobius"/>
    </source>
</evidence>
<dbReference type="Pfam" id="PF16079">
    <property type="entry name" value="Phage_holin_5_2"/>
    <property type="match status" value="1"/>
</dbReference>
<sequence>MENILGFIPCPAIVVIVYAIGAFVKNIDAIDDKWIPCICGIVGAPLGLLAMRLVPDFGASDPLTAVAIGIASGLAATGVNQIIKQQAKSNTK</sequence>
<accession>A0A8S5PSZ8</accession>
<feature type="transmembrane region" description="Helical" evidence="1">
    <location>
        <begin position="6"/>
        <end position="27"/>
    </location>
</feature>
<evidence type="ECO:0000313" key="2">
    <source>
        <dbReference type="EMBL" id="DAE10182.1"/>
    </source>
</evidence>
<protein>
    <submittedName>
        <fullName evidence="2">Holin</fullName>
    </submittedName>
</protein>